<dbReference type="InterPro" id="IPR036691">
    <property type="entry name" value="Endo/exonu/phosph_ase_sf"/>
</dbReference>
<feature type="region of interest" description="Disordered" evidence="1">
    <location>
        <begin position="126"/>
        <end position="168"/>
    </location>
</feature>
<accession>A0A438IAY3</accession>
<dbReference type="InterPro" id="IPR025558">
    <property type="entry name" value="DUF4283"/>
</dbReference>
<dbReference type="Proteomes" id="UP000288805">
    <property type="component" value="Unassembled WGS sequence"/>
</dbReference>
<comment type="caution">
    <text evidence="3">The sequence shown here is derived from an EMBL/GenBank/DDBJ whole genome shotgun (WGS) entry which is preliminary data.</text>
</comment>
<name>A0A438IAY3_VITVI</name>
<evidence type="ECO:0000313" key="3">
    <source>
        <dbReference type="EMBL" id="RVW93870.1"/>
    </source>
</evidence>
<dbReference type="SUPFAM" id="SSF56219">
    <property type="entry name" value="DNase I-like"/>
    <property type="match status" value="1"/>
</dbReference>
<dbReference type="Pfam" id="PF14111">
    <property type="entry name" value="DUF4283"/>
    <property type="match status" value="1"/>
</dbReference>
<gene>
    <name evidence="3" type="ORF">CK203_028246</name>
</gene>
<reference evidence="3 4" key="1">
    <citation type="journal article" date="2018" name="PLoS Genet.">
        <title>Population sequencing reveals clonal diversity and ancestral inbreeding in the grapevine cultivar Chardonnay.</title>
        <authorList>
            <person name="Roach M.J."/>
            <person name="Johnson D.L."/>
            <person name="Bohlmann J."/>
            <person name="van Vuuren H.J."/>
            <person name="Jones S.J."/>
            <person name="Pretorius I.S."/>
            <person name="Schmidt S.A."/>
            <person name="Borneman A.R."/>
        </authorList>
    </citation>
    <scope>NUCLEOTIDE SEQUENCE [LARGE SCALE GENOMIC DNA]</scope>
    <source>
        <strain evidence="4">cv. Chardonnay</strain>
        <tissue evidence="3">Leaf</tissue>
    </source>
</reference>
<evidence type="ECO:0000256" key="1">
    <source>
        <dbReference type="SAM" id="MobiDB-lite"/>
    </source>
</evidence>
<dbReference type="AlphaFoldDB" id="A0A438IAY3"/>
<proteinExistence type="predicted"/>
<protein>
    <recommendedName>
        <fullName evidence="2">DUF4283 domain-containing protein</fullName>
    </recommendedName>
</protein>
<dbReference type="PANTHER" id="PTHR33710:SF64">
    <property type="entry name" value="ENDONUCLEASE_EXONUCLEASE_PHOSPHATASE DOMAIN-CONTAINING PROTEIN"/>
    <property type="match status" value="1"/>
</dbReference>
<dbReference type="PANTHER" id="PTHR33710">
    <property type="entry name" value="BNAC02G09200D PROTEIN"/>
    <property type="match status" value="1"/>
</dbReference>
<evidence type="ECO:0000313" key="4">
    <source>
        <dbReference type="Proteomes" id="UP000288805"/>
    </source>
</evidence>
<feature type="domain" description="DUF4283" evidence="2">
    <location>
        <begin position="1"/>
        <end position="58"/>
    </location>
</feature>
<evidence type="ECO:0000259" key="2">
    <source>
        <dbReference type="Pfam" id="PF14111"/>
    </source>
</evidence>
<dbReference type="Gene3D" id="3.60.10.10">
    <property type="entry name" value="Endonuclease/exonuclease/phosphatase"/>
    <property type="match status" value="1"/>
</dbReference>
<organism evidence="3 4">
    <name type="scientific">Vitis vinifera</name>
    <name type="common">Grape</name>
    <dbReference type="NCBI Taxonomy" id="29760"/>
    <lineage>
        <taxon>Eukaryota</taxon>
        <taxon>Viridiplantae</taxon>
        <taxon>Streptophyta</taxon>
        <taxon>Embryophyta</taxon>
        <taxon>Tracheophyta</taxon>
        <taxon>Spermatophyta</taxon>
        <taxon>Magnoliopsida</taxon>
        <taxon>eudicotyledons</taxon>
        <taxon>Gunneridae</taxon>
        <taxon>Pentapetalae</taxon>
        <taxon>rosids</taxon>
        <taxon>Vitales</taxon>
        <taxon>Vitaceae</taxon>
        <taxon>Viteae</taxon>
        <taxon>Vitis</taxon>
    </lineage>
</organism>
<sequence length="610" mass="68600">MASSWGLKGKLGLARLENGRVLLEFEFVEEARRVLISGKRLVGGLQVGLERWSPRLGCVEEGEARNEAWVKILGLPISLWVPSILRKVGEACGGFITMDPQTERMEELQWARSSLRRASVDSQALNGRTIGEVRDPSEAGPSSSALAEGMLGSKRDGGPSSQGPSMGENLKRVVDVGAGPAIGSSRSKGKGWAAVEGPSSLFGPSVLIRDSPGPAQTLLLDSGLSGKRKQQEETQLSTIDRALVEEASRYETVLNSWGLRVSRSSPSNSFSLGRTPEGEYYDHSGVLREDIQEGNMLRMLDADRSAESGNRCWDLVEVNCVDNKETKIQLMSEGVVRSLVSGKFLDWRVLDAARSAGGILICWDKSLWFFFQRRECLWEEIGAIRGIWEEPWCLGGDFNIILSQRERSRQGRITSAMRRFAQIIDDLGLVDLPLQEGLFTWSGGLNNQSWARLDRFLMTLSWLDQFSNVIQGRLPQPTSDHFPILLEGGGLRRGPFPFRFENMWLKEEGFKDLIRNWWQGIEVTGRASYRLVVKMKELKQNLKVWNRDVFERLESNKALALRQVDYWDLVESERSLTKEETVSKKEAKEWYTKWVSLEEIHGDSYQGSYG</sequence>
<dbReference type="EMBL" id="QGNW01000126">
    <property type="protein sequence ID" value="RVW93870.1"/>
    <property type="molecule type" value="Genomic_DNA"/>
</dbReference>